<organism evidence="9 10">
    <name type="scientific">Aquarana catesbeiana</name>
    <name type="common">American bullfrog</name>
    <name type="synonym">Rana catesbeiana</name>
    <dbReference type="NCBI Taxonomy" id="8400"/>
    <lineage>
        <taxon>Eukaryota</taxon>
        <taxon>Metazoa</taxon>
        <taxon>Chordata</taxon>
        <taxon>Craniata</taxon>
        <taxon>Vertebrata</taxon>
        <taxon>Euteleostomi</taxon>
        <taxon>Amphibia</taxon>
        <taxon>Batrachia</taxon>
        <taxon>Anura</taxon>
        <taxon>Neobatrachia</taxon>
        <taxon>Ranoidea</taxon>
        <taxon>Ranidae</taxon>
        <taxon>Aquarana</taxon>
    </lineage>
</organism>
<evidence type="ECO:0000256" key="2">
    <source>
        <dbReference type="ARBA" id="ARBA00022723"/>
    </source>
</evidence>
<dbReference type="FunFam" id="3.30.160.60:FF:001143">
    <property type="entry name" value="zinc finger and BTB domain-containing protein 40"/>
    <property type="match status" value="1"/>
</dbReference>
<evidence type="ECO:0000256" key="7">
    <source>
        <dbReference type="PROSITE-ProRule" id="PRU00042"/>
    </source>
</evidence>
<accession>A0A2G9Q9M3</accession>
<evidence type="ECO:0000313" key="9">
    <source>
        <dbReference type="EMBL" id="PIO12307.1"/>
    </source>
</evidence>
<evidence type="ECO:0000256" key="3">
    <source>
        <dbReference type="ARBA" id="ARBA00022737"/>
    </source>
</evidence>
<keyword evidence="10" id="KW-1185">Reference proteome</keyword>
<dbReference type="SMART" id="SM00355">
    <property type="entry name" value="ZnF_C2H2"/>
    <property type="match status" value="2"/>
</dbReference>
<dbReference type="SUPFAM" id="SSF57667">
    <property type="entry name" value="beta-beta-alpha zinc fingers"/>
    <property type="match status" value="1"/>
</dbReference>
<protein>
    <recommendedName>
        <fullName evidence="8">C2H2-type domain-containing protein</fullName>
    </recommendedName>
</protein>
<dbReference type="GO" id="GO:0000981">
    <property type="term" value="F:DNA-binding transcription factor activity, RNA polymerase II-specific"/>
    <property type="evidence" value="ECO:0007669"/>
    <property type="project" value="TreeGrafter"/>
</dbReference>
<dbReference type="EMBL" id="KZ060429">
    <property type="protein sequence ID" value="PIO12307.1"/>
    <property type="molecule type" value="Genomic_DNA"/>
</dbReference>
<keyword evidence="2" id="KW-0479">Metal-binding</keyword>
<name>A0A2G9Q9M3_AQUCT</name>
<dbReference type="AlphaFoldDB" id="A0A2G9Q9M3"/>
<reference evidence="10" key="1">
    <citation type="journal article" date="2017" name="Nat. Commun.">
        <title>The North American bullfrog draft genome provides insight into hormonal regulation of long noncoding RNA.</title>
        <authorList>
            <person name="Hammond S.A."/>
            <person name="Warren R.L."/>
            <person name="Vandervalk B.P."/>
            <person name="Kucuk E."/>
            <person name="Khan H."/>
            <person name="Gibb E.A."/>
            <person name="Pandoh P."/>
            <person name="Kirk H."/>
            <person name="Zhao Y."/>
            <person name="Jones M."/>
            <person name="Mungall A.J."/>
            <person name="Coope R."/>
            <person name="Pleasance S."/>
            <person name="Moore R.A."/>
            <person name="Holt R.A."/>
            <person name="Round J.M."/>
            <person name="Ohora S."/>
            <person name="Walle B.V."/>
            <person name="Veldhoen N."/>
            <person name="Helbing C.C."/>
            <person name="Birol I."/>
        </authorList>
    </citation>
    <scope>NUCLEOTIDE SEQUENCE [LARGE SCALE GENOMIC DNA]</scope>
</reference>
<dbReference type="GO" id="GO:0008270">
    <property type="term" value="F:zinc ion binding"/>
    <property type="evidence" value="ECO:0007669"/>
    <property type="project" value="UniProtKB-KW"/>
</dbReference>
<dbReference type="PANTHER" id="PTHR24394">
    <property type="entry name" value="ZINC FINGER PROTEIN"/>
    <property type="match status" value="1"/>
</dbReference>
<evidence type="ECO:0000256" key="1">
    <source>
        <dbReference type="ARBA" id="ARBA00004123"/>
    </source>
</evidence>
<dbReference type="FunFam" id="3.30.160.60:FF:002248">
    <property type="entry name" value="Zinc finger and BTB domain-containing 40"/>
    <property type="match status" value="1"/>
</dbReference>
<sequence length="144" mass="16833">MVLQRFYTDILEEKLFLRTQFFLCCVLPLLGLQYHKRTEHFDEKPFSCEECGAKFAANSTLKNHQRLHTGERPFVCKHCHMTFTQAAALSYHTKKKHSEAYPVYKAALDSFSTETFILWFAAVLFSKKQNHHKPDAICHFEGVM</sequence>
<keyword evidence="6" id="KW-0539">Nucleus</keyword>
<keyword evidence="3" id="KW-0677">Repeat</keyword>
<gene>
    <name evidence="9" type="ORF">AB205_0181910</name>
</gene>
<dbReference type="GO" id="GO:0005634">
    <property type="term" value="C:nucleus"/>
    <property type="evidence" value="ECO:0007669"/>
    <property type="project" value="UniProtKB-SubCell"/>
</dbReference>
<dbReference type="InterPro" id="IPR013087">
    <property type="entry name" value="Znf_C2H2_type"/>
</dbReference>
<dbReference type="OrthoDB" id="8117402at2759"/>
<dbReference type="PROSITE" id="PS00028">
    <property type="entry name" value="ZINC_FINGER_C2H2_1"/>
    <property type="match status" value="2"/>
</dbReference>
<proteinExistence type="predicted"/>
<dbReference type="Gene3D" id="3.30.160.60">
    <property type="entry name" value="Classic Zinc Finger"/>
    <property type="match status" value="2"/>
</dbReference>
<dbReference type="PANTHER" id="PTHR24394:SF44">
    <property type="entry name" value="ZINC FINGER PROTEIN 271-LIKE"/>
    <property type="match status" value="1"/>
</dbReference>
<evidence type="ECO:0000313" key="10">
    <source>
        <dbReference type="Proteomes" id="UP000228934"/>
    </source>
</evidence>
<keyword evidence="4 7" id="KW-0863">Zinc-finger</keyword>
<evidence type="ECO:0000259" key="8">
    <source>
        <dbReference type="PROSITE" id="PS50157"/>
    </source>
</evidence>
<evidence type="ECO:0000256" key="6">
    <source>
        <dbReference type="ARBA" id="ARBA00023242"/>
    </source>
</evidence>
<evidence type="ECO:0000256" key="5">
    <source>
        <dbReference type="ARBA" id="ARBA00022833"/>
    </source>
</evidence>
<feature type="domain" description="C2H2-type" evidence="8">
    <location>
        <begin position="74"/>
        <end position="102"/>
    </location>
</feature>
<comment type="subcellular location">
    <subcellularLocation>
        <location evidence="1">Nucleus</location>
    </subcellularLocation>
</comment>
<keyword evidence="5" id="KW-0862">Zinc</keyword>
<dbReference type="PROSITE" id="PS50157">
    <property type="entry name" value="ZINC_FINGER_C2H2_2"/>
    <property type="match status" value="2"/>
</dbReference>
<dbReference type="Proteomes" id="UP000228934">
    <property type="component" value="Unassembled WGS sequence"/>
</dbReference>
<feature type="domain" description="C2H2-type" evidence="8">
    <location>
        <begin position="46"/>
        <end position="73"/>
    </location>
</feature>
<dbReference type="Pfam" id="PF00096">
    <property type="entry name" value="zf-C2H2"/>
    <property type="match status" value="2"/>
</dbReference>
<dbReference type="InterPro" id="IPR036236">
    <property type="entry name" value="Znf_C2H2_sf"/>
</dbReference>
<evidence type="ECO:0000256" key="4">
    <source>
        <dbReference type="ARBA" id="ARBA00022771"/>
    </source>
</evidence>